<evidence type="ECO:0000256" key="1">
    <source>
        <dbReference type="ARBA" id="ARBA00022857"/>
    </source>
</evidence>
<dbReference type="PANTHER" id="PTHR47706">
    <property type="entry name" value="NMRA-LIKE FAMILY PROTEIN"/>
    <property type="match status" value="1"/>
</dbReference>
<keyword evidence="4" id="KW-1185">Reference proteome</keyword>
<dbReference type="EMBL" id="EQ999976">
    <property type="protein sequence ID" value="OAT01221.1"/>
    <property type="molecule type" value="Genomic_DNA"/>
</dbReference>
<reference evidence="4" key="1">
    <citation type="journal article" date="2015" name="PLoS Genet.">
        <title>The dynamic genome and transcriptome of the human fungal pathogen Blastomyces and close relative Emmonsia.</title>
        <authorList>
            <person name="Munoz J.F."/>
            <person name="Gauthier G.M."/>
            <person name="Desjardins C.A."/>
            <person name="Gallo J.E."/>
            <person name="Holder J."/>
            <person name="Sullivan T.D."/>
            <person name="Marty A.J."/>
            <person name="Carmen J.C."/>
            <person name="Chen Z."/>
            <person name="Ding L."/>
            <person name="Gujja S."/>
            <person name="Magrini V."/>
            <person name="Misas E."/>
            <person name="Mitreva M."/>
            <person name="Priest M."/>
            <person name="Saif S."/>
            <person name="Whiston E.A."/>
            <person name="Young S."/>
            <person name="Zeng Q."/>
            <person name="Goldman W.E."/>
            <person name="Mardis E.R."/>
            <person name="Taylor J.W."/>
            <person name="McEwen J.G."/>
            <person name="Clay O.K."/>
            <person name="Klein B.S."/>
            <person name="Cuomo C.A."/>
        </authorList>
    </citation>
    <scope>NUCLEOTIDE SEQUENCE [LARGE SCALE GENOMIC DNA]</scope>
    <source>
        <strain evidence="4">ER-3 / ATCC MYA-2586</strain>
    </source>
</reference>
<evidence type="ECO:0008006" key="5">
    <source>
        <dbReference type="Google" id="ProtNLM"/>
    </source>
</evidence>
<evidence type="ECO:0000256" key="2">
    <source>
        <dbReference type="ARBA" id="ARBA00023002"/>
    </source>
</evidence>
<evidence type="ECO:0000313" key="3">
    <source>
        <dbReference type="EMBL" id="OAT01221.1"/>
    </source>
</evidence>
<gene>
    <name evidence="3" type="ORF">BDCG_16982</name>
</gene>
<sequence length="74" mass="8140">MFTQPQVGRALVAILEHPSATANQYVYVSSYAVAASEMVTVLEKATGSKWNVRKIDLKQTLSEANEKLEWKGVG</sequence>
<proteinExistence type="predicted"/>
<name>A0ABX2VVN9_AJEDR</name>
<protein>
    <recommendedName>
        <fullName evidence="5">NmrA-like domain-containing protein</fullName>
    </recommendedName>
</protein>
<dbReference type="SUPFAM" id="SSF51735">
    <property type="entry name" value="NAD(P)-binding Rossmann-fold domains"/>
    <property type="match status" value="1"/>
</dbReference>
<evidence type="ECO:0000313" key="4">
    <source>
        <dbReference type="Proteomes" id="UP000002039"/>
    </source>
</evidence>
<organism evidence="3 4">
    <name type="scientific">Ajellomyces dermatitidis (strain ER-3 / ATCC MYA-2586)</name>
    <name type="common">Blastomyces dermatitidis</name>
    <dbReference type="NCBI Taxonomy" id="559297"/>
    <lineage>
        <taxon>Eukaryota</taxon>
        <taxon>Fungi</taxon>
        <taxon>Dikarya</taxon>
        <taxon>Ascomycota</taxon>
        <taxon>Pezizomycotina</taxon>
        <taxon>Eurotiomycetes</taxon>
        <taxon>Eurotiomycetidae</taxon>
        <taxon>Onygenales</taxon>
        <taxon>Ajellomycetaceae</taxon>
        <taxon>Blastomyces</taxon>
    </lineage>
</organism>
<dbReference type="Proteomes" id="UP000002039">
    <property type="component" value="Unassembled WGS sequence"/>
</dbReference>
<dbReference type="InterPro" id="IPR036291">
    <property type="entry name" value="NAD(P)-bd_dom_sf"/>
</dbReference>
<keyword evidence="1" id="KW-0521">NADP</keyword>
<dbReference type="RefSeq" id="XP_045280948.1">
    <property type="nucleotide sequence ID" value="XM_045426155.1"/>
</dbReference>
<dbReference type="GeneID" id="69031874"/>
<accession>A0ABX2VVN9</accession>
<keyword evidence="2" id="KW-0560">Oxidoreductase</keyword>
<dbReference type="PANTHER" id="PTHR47706:SF9">
    <property type="entry name" value="NMRA-LIKE DOMAIN-CONTAINING PROTEIN-RELATED"/>
    <property type="match status" value="1"/>
</dbReference>
<dbReference type="Gene3D" id="3.40.50.720">
    <property type="entry name" value="NAD(P)-binding Rossmann-like Domain"/>
    <property type="match status" value="1"/>
</dbReference>
<dbReference type="InterPro" id="IPR051609">
    <property type="entry name" value="NmrA/Isoflavone_reductase-like"/>
</dbReference>